<keyword evidence="1" id="KW-0808">Transferase</keyword>
<dbReference type="CDD" id="cd04301">
    <property type="entry name" value="NAT_SF"/>
    <property type="match status" value="1"/>
</dbReference>
<dbReference type="SUPFAM" id="SSF55729">
    <property type="entry name" value="Acyl-CoA N-acyltransferases (Nat)"/>
    <property type="match status" value="1"/>
</dbReference>
<protein>
    <submittedName>
        <fullName evidence="4">N-acetyltransferase family protein</fullName>
    </submittedName>
</protein>
<dbReference type="RefSeq" id="WP_342076442.1">
    <property type="nucleotide sequence ID" value="NZ_CP151767.2"/>
</dbReference>
<evidence type="ECO:0000256" key="2">
    <source>
        <dbReference type="ARBA" id="ARBA00023315"/>
    </source>
</evidence>
<name>A0AAN0M8W0_9RHOB</name>
<dbReference type="InterPro" id="IPR000182">
    <property type="entry name" value="GNAT_dom"/>
</dbReference>
<keyword evidence="5" id="KW-1185">Reference proteome</keyword>
<evidence type="ECO:0000256" key="1">
    <source>
        <dbReference type="ARBA" id="ARBA00022679"/>
    </source>
</evidence>
<dbReference type="InterPro" id="IPR016181">
    <property type="entry name" value="Acyl_CoA_acyltransferase"/>
</dbReference>
<reference evidence="4 5" key="2">
    <citation type="submission" date="2024-08" db="EMBL/GenBank/DDBJ databases">
        <title>Phylogenomic analyses of a clade within the roseobacter group suggest taxonomic reassignments of species of the genera Aestuariivita, Citreicella, Loktanella, Nautella, Pelagibaca, Ruegeria, Thalassobius, Thiobacimonas and Tropicibacter, and the proposal o.</title>
        <authorList>
            <person name="Jeon C.O."/>
        </authorList>
    </citation>
    <scope>NUCLEOTIDE SEQUENCE [LARGE SCALE GENOMIC DNA]</scope>
    <source>
        <strain evidence="4 5">SS1-5</strain>
    </source>
</reference>
<dbReference type="PANTHER" id="PTHR43877">
    <property type="entry name" value="AMINOALKYLPHOSPHONATE N-ACETYLTRANSFERASE-RELATED-RELATED"/>
    <property type="match status" value="1"/>
</dbReference>
<dbReference type="PROSITE" id="PS51186">
    <property type="entry name" value="GNAT"/>
    <property type="match status" value="1"/>
</dbReference>
<dbReference type="Pfam" id="PF00583">
    <property type="entry name" value="Acetyltransf_1"/>
    <property type="match status" value="1"/>
</dbReference>
<evidence type="ECO:0000313" key="4">
    <source>
        <dbReference type="EMBL" id="WZU67130.1"/>
    </source>
</evidence>
<keyword evidence="2" id="KW-0012">Acyltransferase</keyword>
<evidence type="ECO:0000259" key="3">
    <source>
        <dbReference type="PROSITE" id="PS51186"/>
    </source>
</evidence>
<sequence length="143" mass="15625">MRNTITLRTLGPDDFDRLMAVPEGLFDGPMRADQARAFLQDPLHECVLAFDGELAVGMATGTVLLHPDKAPSMFVNEVGVRDAYRRQGIGRQVTAHLFAVARARGCQGIWLGTEQDNAPALALYRSMDGDEVAGVYFGWDDGL</sequence>
<dbReference type="Proteomes" id="UP001470809">
    <property type="component" value="Chromosome"/>
</dbReference>
<dbReference type="AlphaFoldDB" id="A0AAN0M8W0"/>
<dbReference type="InterPro" id="IPR050832">
    <property type="entry name" value="Bact_Acetyltransf"/>
</dbReference>
<organism evidence="4 5">
    <name type="scientific">Yoonia rhodophyticola</name>
    <dbReference type="NCBI Taxonomy" id="3137370"/>
    <lineage>
        <taxon>Bacteria</taxon>
        <taxon>Pseudomonadati</taxon>
        <taxon>Pseudomonadota</taxon>
        <taxon>Alphaproteobacteria</taxon>
        <taxon>Rhodobacterales</taxon>
        <taxon>Paracoccaceae</taxon>
        <taxon>Yoonia</taxon>
    </lineage>
</organism>
<dbReference type="GO" id="GO:0016747">
    <property type="term" value="F:acyltransferase activity, transferring groups other than amino-acyl groups"/>
    <property type="evidence" value="ECO:0007669"/>
    <property type="project" value="InterPro"/>
</dbReference>
<reference evidence="5" key="1">
    <citation type="submission" date="2024-04" db="EMBL/GenBank/DDBJ databases">
        <title>Phylogenomic analyses of a clade within the roseobacter group suggest taxonomic reassignments of species of the genera Aestuariivita, Citreicella, Loktanella, Nautella, Pelagibaca, Ruegeria, Thalassobius, Thiobacimonas and Tropicibacter, and the proposal o.</title>
        <authorList>
            <person name="Jeon C.O."/>
        </authorList>
    </citation>
    <scope>NUCLEOTIDE SEQUENCE [LARGE SCALE GENOMIC DNA]</scope>
    <source>
        <strain evidence="5">SS1-5</strain>
    </source>
</reference>
<feature type="domain" description="N-acetyltransferase" evidence="3">
    <location>
        <begin position="5"/>
        <end position="143"/>
    </location>
</feature>
<evidence type="ECO:0000313" key="5">
    <source>
        <dbReference type="Proteomes" id="UP001470809"/>
    </source>
</evidence>
<proteinExistence type="predicted"/>
<dbReference type="EMBL" id="CP151767">
    <property type="protein sequence ID" value="WZU67130.1"/>
    <property type="molecule type" value="Genomic_DNA"/>
</dbReference>
<dbReference type="KEGG" id="yrh:AABB31_19565"/>
<accession>A0AAN0M8W0</accession>
<dbReference type="Gene3D" id="3.40.630.30">
    <property type="match status" value="1"/>
</dbReference>
<gene>
    <name evidence="4" type="ORF">AABB31_19565</name>
</gene>